<accession>A0AAD2JK76</accession>
<comment type="caution">
    <text evidence="1">The sequence shown here is derived from an EMBL/GenBank/DDBJ whole genome shotgun (WGS) entry which is preliminary data.</text>
</comment>
<sequence>MNDFGQQGNSWHIGVIEYYDFEALCQANGNTAQEVPMMFPRDQILDTGNKQDGLCVLSMLEAMMKIVTVQFHFVKRIILASDNANWYHSKELIFPICFLNQLSSGPKIIKYIHPETQDGKGLCNSHAAVAGTHVDRHYIYTQKDNTLTKNEACMPTELANALCTNGAIKNSGKTIRFSWSNSTSNVLTKFRNYVLAQVKLQKDTLLEQMKSVFFPDLDGLANWSRLDLNNESTWSSAQPLVQVINYSGISEGMVSRAGFSGWKNNKGSFTPVVDPSQEPDWYDKMEMSIIALNKIQRAKDYFDACKVGRSVIARLNAHIQSAKVGKEVMKQAMFEVTSGHKTINNEDVQHNSKLLEAEENHMNDDMSESDCFESYYWEIEHTVAYVEEGQQDDTALDSDIEDGDSDGKASVDEEADSYQVKASVNRLLEEAPKEHYNKKTFFTQVQVKWYKPFCTFYPTKPKATKEKKKKTIIEEDEYDSGRLVDRAIGLAQNYINTAECSITPALNAKMKEYKIADQWRPLEPLMRSQGWARRPMSGGLYGRNYMNDKFKKNCFVQFNRGIVNKGDKQSPTQTLALMKEEHQGFYCYPGLNEIVRMFSSLVQQSKQNGHKIISFQKISEPLVPPEIKAELQSMLDENPDWTPVPLLNEWKERFSGNRVYDEEKVKKQATRLRAKLMIDLKRQLMRSMAG</sequence>
<proteinExistence type="predicted"/>
<dbReference type="EMBL" id="CAKOGP040001906">
    <property type="protein sequence ID" value="CAJ1956192.1"/>
    <property type="molecule type" value="Genomic_DNA"/>
</dbReference>
<evidence type="ECO:0000313" key="2">
    <source>
        <dbReference type="Proteomes" id="UP001295423"/>
    </source>
</evidence>
<name>A0AAD2JK76_9STRA</name>
<keyword evidence="2" id="KW-1185">Reference proteome</keyword>
<dbReference type="Proteomes" id="UP001295423">
    <property type="component" value="Unassembled WGS sequence"/>
</dbReference>
<reference evidence="1" key="1">
    <citation type="submission" date="2023-08" db="EMBL/GenBank/DDBJ databases">
        <authorList>
            <person name="Audoor S."/>
            <person name="Bilcke G."/>
        </authorList>
    </citation>
    <scope>NUCLEOTIDE SEQUENCE</scope>
</reference>
<dbReference type="AlphaFoldDB" id="A0AAD2JK76"/>
<organism evidence="1 2">
    <name type="scientific">Cylindrotheca closterium</name>
    <dbReference type="NCBI Taxonomy" id="2856"/>
    <lineage>
        <taxon>Eukaryota</taxon>
        <taxon>Sar</taxon>
        <taxon>Stramenopiles</taxon>
        <taxon>Ochrophyta</taxon>
        <taxon>Bacillariophyta</taxon>
        <taxon>Bacillariophyceae</taxon>
        <taxon>Bacillariophycidae</taxon>
        <taxon>Bacillariales</taxon>
        <taxon>Bacillariaceae</taxon>
        <taxon>Cylindrotheca</taxon>
    </lineage>
</organism>
<protein>
    <submittedName>
        <fullName evidence="1">Uncharacterized protein</fullName>
    </submittedName>
</protein>
<gene>
    <name evidence="1" type="ORF">CYCCA115_LOCUS16118</name>
</gene>
<evidence type="ECO:0000313" key="1">
    <source>
        <dbReference type="EMBL" id="CAJ1956192.1"/>
    </source>
</evidence>